<feature type="signal peptide" evidence="1">
    <location>
        <begin position="1"/>
        <end position="26"/>
    </location>
</feature>
<organism evidence="2 4">
    <name type="scientific">Legionella micdadei</name>
    <name type="common">Tatlockia micdadei</name>
    <dbReference type="NCBI Taxonomy" id="451"/>
    <lineage>
        <taxon>Bacteria</taxon>
        <taxon>Pseudomonadati</taxon>
        <taxon>Pseudomonadota</taxon>
        <taxon>Gammaproteobacteria</taxon>
        <taxon>Legionellales</taxon>
        <taxon>Legionellaceae</taxon>
        <taxon>Legionella</taxon>
    </lineage>
</organism>
<dbReference type="KEGG" id="tmc:LMI_2343"/>
<reference evidence="4" key="1">
    <citation type="submission" date="2014-09" db="EMBL/GenBank/DDBJ databases">
        <authorList>
            <person name="Gomez-Valero L."/>
        </authorList>
    </citation>
    <scope>NUCLEOTIDE SEQUENCE [LARGE SCALE GENOMIC DNA]</scope>
    <source>
        <strain evidence="4">ATCC33218</strain>
    </source>
</reference>
<evidence type="ECO:0008006" key="6">
    <source>
        <dbReference type="Google" id="ProtNLM"/>
    </source>
</evidence>
<proteinExistence type="predicted"/>
<dbReference type="OrthoDB" id="5616300at2"/>
<reference evidence="3 5" key="3">
    <citation type="submission" date="2016-10" db="EMBL/GenBank/DDBJ databases">
        <authorList>
            <person name="Varghese N."/>
            <person name="Submissions S."/>
        </authorList>
    </citation>
    <scope>NUCLEOTIDE SEQUENCE [LARGE SCALE GENOMIC DNA]</scope>
    <source>
        <strain evidence="3 5">ATCC 33218</strain>
    </source>
</reference>
<dbReference type="PATRIC" id="fig|451.8.peg.2937"/>
<evidence type="ECO:0000313" key="3">
    <source>
        <dbReference type="EMBL" id="SCY47148.1"/>
    </source>
</evidence>
<feature type="chain" id="PRO_5009750853" description="Silver efflux pump" evidence="1">
    <location>
        <begin position="27"/>
        <end position="88"/>
    </location>
</feature>
<dbReference type="AlphaFoldDB" id="A0A098GJD2"/>
<protein>
    <recommendedName>
        <fullName evidence="6">Silver efflux pump</fullName>
    </recommendedName>
</protein>
<name>A0A098GJD2_LEGMI</name>
<dbReference type="HOGENOM" id="CLU_168931_0_0_6"/>
<accession>A0A098GJD2</accession>
<keyword evidence="5" id="KW-1185">Reference proteome</keyword>
<evidence type="ECO:0000313" key="4">
    <source>
        <dbReference type="Proteomes" id="UP000032414"/>
    </source>
</evidence>
<dbReference type="Proteomes" id="UP000032414">
    <property type="component" value="Chromosome I"/>
</dbReference>
<dbReference type="EMBL" id="LN614830">
    <property type="protein sequence ID" value="CEG61611.1"/>
    <property type="molecule type" value="Genomic_DNA"/>
</dbReference>
<dbReference type="EMBL" id="FMVN01000008">
    <property type="protein sequence ID" value="SCY47148.1"/>
    <property type="molecule type" value="Genomic_DNA"/>
</dbReference>
<evidence type="ECO:0000256" key="1">
    <source>
        <dbReference type="SAM" id="SignalP"/>
    </source>
</evidence>
<reference evidence="2" key="2">
    <citation type="submission" date="2014-09" db="EMBL/GenBank/DDBJ databases">
        <authorList>
            <person name="GOMEZ-VALERO Laura"/>
        </authorList>
    </citation>
    <scope>NUCLEOTIDE SEQUENCE</scope>
    <source>
        <strain evidence="2">ATCC33218</strain>
    </source>
</reference>
<dbReference type="Proteomes" id="UP000182998">
    <property type="component" value="Unassembled WGS sequence"/>
</dbReference>
<evidence type="ECO:0000313" key="2">
    <source>
        <dbReference type="EMBL" id="CEG61611.1"/>
    </source>
</evidence>
<sequence length="88" mass="9044">MDKMKITGAALAIGAAALFSAVPAVASAHCHHHGMVKCLTVNGCKGYSSCKTANNACKGLNACKGQGFVYLTRAQCQQILGPAAVTYK</sequence>
<keyword evidence="1" id="KW-0732">Signal</keyword>
<evidence type="ECO:0000313" key="5">
    <source>
        <dbReference type="Proteomes" id="UP000182998"/>
    </source>
</evidence>
<gene>
    <name evidence="2" type="ORF">LMI_2343</name>
    <name evidence="3" type="ORF">SAMN02982997_01821</name>
</gene>